<dbReference type="Proteomes" id="UP001642464">
    <property type="component" value="Unassembled WGS sequence"/>
</dbReference>
<evidence type="ECO:0000256" key="4">
    <source>
        <dbReference type="ARBA" id="ARBA00022777"/>
    </source>
</evidence>
<keyword evidence="3" id="KW-0547">Nucleotide-binding</keyword>
<dbReference type="PANTHER" id="PTHR12755">
    <property type="entry name" value="CLEAVAGE/POLYADENYLATION FACTOR IA SUBUNIT CLP1P"/>
    <property type="match status" value="1"/>
</dbReference>
<protein>
    <submittedName>
        <fullName evidence="7">Polynucleotide 5'-hydroxyl-kinase nol9 (Nucleolar protein 9 homolog)</fullName>
    </submittedName>
</protein>
<comment type="similarity">
    <text evidence="1">Belongs to the Clp1 family. NOL9/GRC3 subfamily.</text>
</comment>
<evidence type="ECO:0000256" key="5">
    <source>
        <dbReference type="ARBA" id="ARBA00022840"/>
    </source>
</evidence>
<dbReference type="InterPro" id="IPR032319">
    <property type="entry name" value="CLP1_P"/>
</dbReference>
<dbReference type="InterPro" id="IPR045116">
    <property type="entry name" value="Clp1/Grc3"/>
</dbReference>
<name>A0ABP0RUH1_9DINO</name>
<organism evidence="7 8">
    <name type="scientific">Durusdinium trenchii</name>
    <dbReference type="NCBI Taxonomy" id="1381693"/>
    <lineage>
        <taxon>Eukaryota</taxon>
        <taxon>Sar</taxon>
        <taxon>Alveolata</taxon>
        <taxon>Dinophyceae</taxon>
        <taxon>Suessiales</taxon>
        <taxon>Symbiodiniaceae</taxon>
        <taxon>Durusdinium</taxon>
    </lineage>
</organism>
<sequence length="766" mass="83817">MGLTSASSTGEAIFKQAAIKAGDRRIRKPEDRRSKTSDIACLSRAFARAASATGPVADKFQAAGSEPPSELLEVIKGFLQAAVKEAHLRDEFRASPSCLVGVLWAASQCGVPCDTLTQVAKGVLLPPDAGRDSSQLRKLQLPELAELAQALTSLGVEVPELYRAISDVAIQCLQDRSPALGLGPSDQASDVGAAQEAVAGDHVLLPLRIGEEVALSGTLHLRVLRGAAEEFRRIVVPPWSPTPRLLALRGADEDVATSEPAEIRSFLEARKWPVVLCLRAPRAVDAASTAAPRITELQRLREALASPEARHRLRAHRAWPKIVQHFVEQCIRGSSHENPAVLLVMGAKGVGKSTCCRFLVNRLLLQVYFLETDLGQPELGPPGVVTLHRIKDPLLQVPHAEQQLHERCEAFFAGAATPQSHPALYTASVAKAFEAYCEIIKGQVRPPPLMVNSHGWVTGLGLEMLQQIVATVGAQLVLRLQTTSPRAPRGTVRHPHEPDFFFWLAAIDEELLVYLHEMFTLCFLGASAPALARHQRGPDGEPLLTPEKELVLVDIESAVPRDSNCSHSHSPTAVQLRWLRMAAHFKPSLDPCRYAEAMAIQDFFSDVPRWHLPLTRFRFGLFAGHLLPSEVEAALTGAVVALCYDAWEPNSRAVAKAPAELEIFEPHEAPIKFLAYAFIHSFNFKTGELVVYANISAAKLKQVNLLLRGEVTWEPNTTKNLQLGDQRVSPLQPYSAPWLLEGLGVGTRVISTKAKGHLRRRKIRQL</sequence>
<dbReference type="PANTHER" id="PTHR12755:SF3">
    <property type="entry name" value="POLYNUCLEOTIDE 5'-HYDROXYL-KINASE NOL9"/>
    <property type="match status" value="1"/>
</dbReference>
<evidence type="ECO:0000313" key="8">
    <source>
        <dbReference type="Proteomes" id="UP001642464"/>
    </source>
</evidence>
<dbReference type="InterPro" id="IPR027417">
    <property type="entry name" value="P-loop_NTPase"/>
</dbReference>
<evidence type="ECO:0000313" key="7">
    <source>
        <dbReference type="EMBL" id="CAK9104292.1"/>
    </source>
</evidence>
<dbReference type="EMBL" id="CAXAMM010042350">
    <property type="protein sequence ID" value="CAK9104292.1"/>
    <property type="molecule type" value="Genomic_DNA"/>
</dbReference>
<feature type="domain" description="Clp1 P-loop" evidence="6">
    <location>
        <begin position="346"/>
        <end position="481"/>
    </location>
</feature>
<dbReference type="Pfam" id="PF16575">
    <property type="entry name" value="CLP1_P"/>
    <property type="match status" value="1"/>
</dbReference>
<evidence type="ECO:0000256" key="1">
    <source>
        <dbReference type="ARBA" id="ARBA00011003"/>
    </source>
</evidence>
<keyword evidence="4" id="KW-0418">Kinase</keyword>
<keyword evidence="8" id="KW-1185">Reference proteome</keyword>
<evidence type="ECO:0000259" key="6">
    <source>
        <dbReference type="Pfam" id="PF16575"/>
    </source>
</evidence>
<evidence type="ECO:0000256" key="3">
    <source>
        <dbReference type="ARBA" id="ARBA00022741"/>
    </source>
</evidence>
<gene>
    <name evidence="7" type="ORF">SCF082_LOCUS48676</name>
</gene>
<reference evidence="7 8" key="1">
    <citation type="submission" date="2024-02" db="EMBL/GenBank/DDBJ databases">
        <authorList>
            <person name="Chen Y."/>
            <person name="Shah S."/>
            <person name="Dougan E. K."/>
            <person name="Thang M."/>
            <person name="Chan C."/>
        </authorList>
    </citation>
    <scope>NUCLEOTIDE SEQUENCE [LARGE SCALE GENOMIC DNA]</scope>
</reference>
<keyword evidence="2" id="KW-0808">Transferase</keyword>
<comment type="caution">
    <text evidence="7">The sequence shown here is derived from an EMBL/GenBank/DDBJ whole genome shotgun (WGS) entry which is preliminary data.</text>
</comment>
<keyword evidence="5" id="KW-0067">ATP-binding</keyword>
<accession>A0ABP0RUH1</accession>
<proteinExistence type="inferred from homology"/>
<dbReference type="Gene3D" id="3.40.50.300">
    <property type="entry name" value="P-loop containing nucleotide triphosphate hydrolases"/>
    <property type="match status" value="1"/>
</dbReference>
<evidence type="ECO:0000256" key="2">
    <source>
        <dbReference type="ARBA" id="ARBA00022679"/>
    </source>
</evidence>